<proteinExistence type="inferred from homology"/>
<dbReference type="PANTHER" id="PTHR46847:SF1">
    <property type="entry name" value="D-ALLOSE-BINDING PERIPLASMIC PROTEIN-RELATED"/>
    <property type="match status" value="1"/>
</dbReference>
<keyword evidence="5" id="KW-0813">Transport</keyword>
<evidence type="ECO:0000259" key="4">
    <source>
        <dbReference type="Pfam" id="PF13407"/>
    </source>
</evidence>
<keyword evidence="3" id="KW-0732">Signal</keyword>
<dbReference type="InterPro" id="IPR028082">
    <property type="entry name" value="Peripla_BP_I"/>
</dbReference>
<name>A0A1D3TYU2_9FIRM</name>
<evidence type="ECO:0000256" key="2">
    <source>
        <dbReference type="ARBA" id="ARBA00007639"/>
    </source>
</evidence>
<accession>A0A1D3TYU2</accession>
<reference evidence="5 6" key="1">
    <citation type="submission" date="2016-09" db="EMBL/GenBank/DDBJ databases">
        <authorList>
            <person name="Capua I."/>
            <person name="De Benedictis P."/>
            <person name="Joannis T."/>
            <person name="Lombin L.H."/>
            <person name="Cattoli G."/>
        </authorList>
    </citation>
    <scope>NUCLEOTIDE SEQUENCE [LARGE SCALE GENOMIC DNA]</scope>
    <source>
        <strain evidence="5 6">GluBS11</strain>
    </source>
</reference>
<dbReference type="STRING" id="1619234.SAMN05421730_10518"/>
<dbReference type="Proteomes" id="UP000199315">
    <property type="component" value="Unassembled WGS sequence"/>
</dbReference>
<comment type="subcellular location">
    <subcellularLocation>
        <location evidence="1">Cell envelope</location>
    </subcellularLocation>
</comment>
<dbReference type="GO" id="GO:0030246">
    <property type="term" value="F:carbohydrate binding"/>
    <property type="evidence" value="ECO:0007669"/>
    <property type="project" value="UniProtKB-ARBA"/>
</dbReference>
<evidence type="ECO:0000256" key="3">
    <source>
        <dbReference type="ARBA" id="ARBA00022729"/>
    </source>
</evidence>
<keyword evidence="5" id="KW-0762">Sugar transport</keyword>
<dbReference type="AlphaFoldDB" id="A0A1D3TYU2"/>
<dbReference type="Pfam" id="PF13407">
    <property type="entry name" value="Peripla_BP_4"/>
    <property type="match status" value="1"/>
</dbReference>
<evidence type="ECO:0000313" key="6">
    <source>
        <dbReference type="Proteomes" id="UP000199315"/>
    </source>
</evidence>
<feature type="domain" description="Periplasmic binding protein" evidence="4">
    <location>
        <begin position="53"/>
        <end position="310"/>
    </location>
</feature>
<organism evidence="5 6">
    <name type="scientific">Anaerobium acetethylicum</name>
    <dbReference type="NCBI Taxonomy" id="1619234"/>
    <lineage>
        <taxon>Bacteria</taxon>
        <taxon>Bacillati</taxon>
        <taxon>Bacillota</taxon>
        <taxon>Clostridia</taxon>
        <taxon>Lachnospirales</taxon>
        <taxon>Lachnospiraceae</taxon>
        <taxon>Anaerobium</taxon>
    </lineage>
</organism>
<sequence length="336" mass="37324">MKNSRVLFFSLLIVAVIIGLITSMSSIQVIDQENVAESINKTDGKQDNQELIIGVSLASPESEYMVRLEKYIREAADERDVSIELHYADWNAKIQQEQMKQFIEAGVDAIILCPINSKSMLGSVKAAKEAGIPVINLNMKVDSVSTEYIDTYVGASMSEQGALAAEILIDTLGAEGGRVGIIEGAPGSDPAVYRTEAFYEKIKLCPQIEVVGIINGGWDREKAYLAAYDLIRMNEDLDVIYCHDSNMAMGAYRAVEQLGKEEQIRLIGIGEDEEYIQAVKNHEIYGIVTQSAEYEGKYSIYCAVDAVNGEPVRPWYKTPIQILTIHNIDEFEKGKY</sequence>
<dbReference type="EMBL" id="FMKA01000051">
    <property type="protein sequence ID" value="SCP99655.1"/>
    <property type="molecule type" value="Genomic_DNA"/>
</dbReference>
<comment type="similarity">
    <text evidence="2">Belongs to the bacterial solute-binding protein 2 family.</text>
</comment>
<protein>
    <submittedName>
        <fullName evidence="5">Simple sugar transport system substrate-binding protein/ribose transport system substrate-binding protein</fullName>
    </submittedName>
</protein>
<evidence type="ECO:0000313" key="5">
    <source>
        <dbReference type="EMBL" id="SCP99655.1"/>
    </source>
</evidence>
<dbReference type="SUPFAM" id="SSF53822">
    <property type="entry name" value="Periplasmic binding protein-like I"/>
    <property type="match status" value="1"/>
</dbReference>
<gene>
    <name evidence="5" type="ORF">SAMN05421730_10518</name>
</gene>
<dbReference type="CDD" id="cd01536">
    <property type="entry name" value="PBP1_ABC_sugar_binding-like"/>
    <property type="match status" value="1"/>
</dbReference>
<dbReference type="InterPro" id="IPR025997">
    <property type="entry name" value="SBP_2_dom"/>
</dbReference>
<keyword evidence="6" id="KW-1185">Reference proteome</keyword>
<dbReference type="Gene3D" id="3.40.50.2300">
    <property type="match status" value="2"/>
</dbReference>
<evidence type="ECO:0000256" key="1">
    <source>
        <dbReference type="ARBA" id="ARBA00004196"/>
    </source>
</evidence>
<dbReference type="PANTHER" id="PTHR46847">
    <property type="entry name" value="D-ALLOSE-BINDING PERIPLASMIC PROTEIN-RELATED"/>
    <property type="match status" value="1"/>
</dbReference>
<dbReference type="GO" id="GO:0030313">
    <property type="term" value="C:cell envelope"/>
    <property type="evidence" value="ECO:0007669"/>
    <property type="project" value="UniProtKB-SubCell"/>
</dbReference>